<dbReference type="Proteomes" id="UP000000537">
    <property type="component" value="Plasmid pES100"/>
</dbReference>
<name>Q5DY76_ALIF1</name>
<proteinExistence type="predicted"/>
<dbReference type="GeneID" id="54166521"/>
<evidence type="ECO:0000256" key="1">
    <source>
        <dbReference type="SAM" id="Phobius"/>
    </source>
</evidence>
<feature type="transmembrane region" description="Helical" evidence="1">
    <location>
        <begin position="7"/>
        <end position="28"/>
    </location>
</feature>
<organism evidence="2 3">
    <name type="scientific">Aliivibrio fischeri (strain ATCC 700601 / ES114)</name>
    <name type="common">Vibrio fischeri</name>
    <dbReference type="NCBI Taxonomy" id="312309"/>
    <lineage>
        <taxon>Bacteria</taxon>
        <taxon>Pseudomonadati</taxon>
        <taxon>Pseudomonadota</taxon>
        <taxon>Gammaproteobacteria</taxon>
        <taxon>Vibrionales</taxon>
        <taxon>Vibrionaceae</taxon>
        <taxon>Aliivibrio</taxon>
    </lineage>
</organism>
<dbReference type="PATRIC" id="fig|312309.11.peg.3797"/>
<evidence type="ECO:0000313" key="3">
    <source>
        <dbReference type="Proteomes" id="UP000000537"/>
    </source>
</evidence>
<dbReference type="EnsemblBacteria" id="AAW88270">
    <property type="protein sequence ID" value="AAW88270"/>
    <property type="gene ID" value="VF_B0028"/>
</dbReference>
<keyword evidence="1" id="KW-0472">Membrane</keyword>
<keyword evidence="3" id="KW-1185">Reference proteome</keyword>
<protein>
    <submittedName>
        <fullName evidence="2">Uncharacterized protein</fullName>
    </submittedName>
</protein>
<dbReference type="EMBL" id="CP000022">
    <property type="protein sequence ID" value="AAW88270.1"/>
    <property type="molecule type" value="Genomic_DNA"/>
</dbReference>
<dbReference type="eggNOG" id="ENOG5031Q5J">
    <property type="taxonomic scope" value="Bacteria"/>
</dbReference>
<reference evidence="2 3" key="2">
    <citation type="journal article" date="2008" name="BMC Genomics">
        <title>Comparative genomics-based investigation of resequencing targets in Vibrio fischeri: focus on point miscalls and artefactual expansions.</title>
        <authorList>
            <person name="Mandel M.J."/>
            <person name="Stabb E.V."/>
            <person name="Ruby E.G."/>
        </authorList>
    </citation>
    <scope>NUCLEOTIDE SEQUENCE [LARGE SCALE GENOMIC DNA]</scope>
    <source>
        <strain evidence="3">ATCC 700601 / ES114</strain>
    </source>
</reference>
<keyword evidence="1" id="KW-1133">Transmembrane helix</keyword>
<accession>Q5DY76</accession>
<dbReference type="HOGENOM" id="CLU_1299287_0_0_6"/>
<dbReference type="KEGG" id="vfi:VF_B0028"/>
<keyword evidence="1" id="KW-0812">Transmembrane</keyword>
<geneLocation type="plasmid" evidence="2 3">
    <name>pES100</name>
</geneLocation>
<dbReference type="RefSeq" id="WP_011263986.1">
    <property type="nucleotide sequence ID" value="NC_006842.1"/>
</dbReference>
<evidence type="ECO:0000313" key="2">
    <source>
        <dbReference type="EMBL" id="AAW88270.1"/>
    </source>
</evidence>
<dbReference type="AlphaFoldDB" id="Q5DY76"/>
<gene>
    <name evidence="2" type="ordered locus">VF_B0028</name>
</gene>
<sequence>METKKKITLGIGGVVIILMGSSIVMDMFSKPTTRTAPVTPKAVVSNTSSFAPESIEVKTVQPIILELSDNANTLLNALDSTYLSTVNTQASEAKIKELEKQKQLDDLVFELTYGERDDPEPEKNYYVQPVKTAPSIIDRLQVNSIINDTAFIDVSGQVIPVKKGDNVEDAKITRITKNTVVLTRNNQSFTKYIKAAPIKVAIKKESEDVRSQ</sequence>
<reference evidence="2 3" key="1">
    <citation type="journal article" date="2005" name="Proc. Natl. Acad. Sci. U.S.A.">
        <title>Complete genome sequence of Vibrio fischeri: a symbiotic bacterium with pathogenic congeners.</title>
        <authorList>
            <person name="Ruby E.G."/>
            <person name="Urbanowski M."/>
            <person name="Campbell J."/>
            <person name="Dunn A."/>
            <person name="Faini M."/>
            <person name="Gunsalus R."/>
            <person name="Lostroh P."/>
            <person name="Lupp C."/>
            <person name="McCann J."/>
            <person name="Millikan D."/>
            <person name="Schaefer A."/>
            <person name="Stabb E."/>
            <person name="Stevens A."/>
            <person name="Visick K."/>
            <person name="Whistler C."/>
            <person name="Greenberg E.P."/>
        </authorList>
    </citation>
    <scope>NUCLEOTIDE SEQUENCE [LARGE SCALE GENOMIC DNA]</scope>
    <source>
        <strain evidence="3">ATCC 700601 / ES114</strain>
    </source>
</reference>
<keyword evidence="2" id="KW-0614">Plasmid</keyword>